<evidence type="ECO:0000313" key="9">
    <source>
        <dbReference type="EMBL" id="ADV81665.1"/>
    </source>
</evidence>
<keyword evidence="4 6" id="KW-1133">Transmembrane helix</keyword>
<organism evidence="9 10">
    <name type="scientific">Terriglobus saanensis (strain ATCC BAA-1853 / DSM 23119 / SP1PR4)</name>
    <dbReference type="NCBI Taxonomy" id="401053"/>
    <lineage>
        <taxon>Bacteria</taxon>
        <taxon>Pseudomonadati</taxon>
        <taxon>Acidobacteriota</taxon>
        <taxon>Terriglobia</taxon>
        <taxon>Terriglobales</taxon>
        <taxon>Acidobacteriaceae</taxon>
        <taxon>Terriglobus</taxon>
    </lineage>
</organism>
<dbReference type="PANTHER" id="PTHR43738:SF2">
    <property type="entry name" value="ABC TRANSPORTER PERMEASE"/>
    <property type="match status" value="1"/>
</dbReference>
<dbReference type="Pfam" id="PF12704">
    <property type="entry name" value="MacB_PCD"/>
    <property type="match status" value="1"/>
</dbReference>
<evidence type="ECO:0000256" key="2">
    <source>
        <dbReference type="ARBA" id="ARBA00022475"/>
    </source>
</evidence>
<evidence type="ECO:0000259" key="7">
    <source>
        <dbReference type="Pfam" id="PF02687"/>
    </source>
</evidence>
<accession>E8V725</accession>
<gene>
    <name evidence="9" type="ordered locus">AciPR4_0832</name>
</gene>
<keyword evidence="10" id="KW-1185">Reference proteome</keyword>
<dbReference type="HOGENOM" id="CLU_035316_1_0_0"/>
<evidence type="ECO:0000256" key="3">
    <source>
        <dbReference type="ARBA" id="ARBA00022692"/>
    </source>
</evidence>
<dbReference type="Proteomes" id="UP000006844">
    <property type="component" value="Chromosome"/>
</dbReference>
<evidence type="ECO:0000256" key="1">
    <source>
        <dbReference type="ARBA" id="ARBA00004651"/>
    </source>
</evidence>
<reference evidence="9 10" key="1">
    <citation type="journal article" date="2012" name="Stand. Genomic Sci.">
        <title>Complete genome sequence of Terriglobus saanensis type strain SP1PR4(T), an Acidobacteria from tundra soil.</title>
        <authorList>
            <person name="Rawat S.R."/>
            <person name="Mannisto M.K."/>
            <person name="Starovoytov V."/>
            <person name="Goodwin L."/>
            <person name="Nolan M."/>
            <person name="Hauser L."/>
            <person name="Land M."/>
            <person name="Davenport K.W."/>
            <person name="Woyke T."/>
            <person name="Haggblom M.M."/>
        </authorList>
    </citation>
    <scope>NUCLEOTIDE SEQUENCE</scope>
    <source>
        <strain evidence="10">ATCC BAA-1853 / DSM 23119 / SP1PR4</strain>
    </source>
</reference>
<sequence>MILLRLAFKSLRSRALTTTLTVFSIALSVMLLVGVDRLRNAAQAGFSGTLSRTDLVVGARGGDLPLLLSTVFHIGNASNNISWDTYQHFAHHPAVAWTIPISMGDSHRGYRVVATDENFYAHYQYRGGQHVALAQGRIPSALFDVALGAEIAQRLGYRLGQQIVLAHGVQEHSIIKHDNTPFTIVGILAPTATPVDRAVYMTLLGDEAMHFGWEGGTPPAIGEAVPKLDPSKLKVDEVTAFLLGAKSRVSTLYLQREISTYKPEPLTAIIPSLTLQELWGLLDYADTALSLVSAAVLVVGLLAMLIALYTALNERRREIAILRAVGLHARQIFTLFLLESTLIATVGTALGIAAVYGLLYALHTTIENRFGLPVALVGLSSRVEIYAAVTIASAALLGAIPAFRAYRNSLVDGLSAN</sequence>
<comment type="subcellular location">
    <subcellularLocation>
        <location evidence="1">Cell membrane</location>
        <topology evidence="1">Multi-pass membrane protein</topology>
    </subcellularLocation>
</comment>
<dbReference type="PANTHER" id="PTHR43738">
    <property type="entry name" value="ABC TRANSPORTER, MEMBRANE PROTEIN"/>
    <property type="match status" value="1"/>
</dbReference>
<evidence type="ECO:0000256" key="4">
    <source>
        <dbReference type="ARBA" id="ARBA00022989"/>
    </source>
</evidence>
<evidence type="ECO:0000259" key="8">
    <source>
        <dbReference type="Pfam" id="PF12704"/>
    </source>
</evidence>
<dbReference type="InterPro" id="IPR003838">
    <property type="entry name" value="ABC3_permease_C"/>
</dbReference>
<dbReference type="RefSeq" id="WP_013567398.1">
    <property type="nucleotide sequence ID" value="NC_014963.1"/>
</dbReference>
<evidence type="ECO:0000256" key="5">
    <source>
        <dbReference type="ARBA" id="ARBA00023136"/>
    </source>
</evidence>
<evidence type="ECO:0000256" key="6">
    <source>
        <dbReference type="SAM" id="Phobius"/>
    </source>
</evidence>
<keyword evidence="3 6" id="KW-0812">Transmembrane</keyword>
<evidence type="ECO:0000313" key="10">
    <source>
        <dbReference type="Proteomes" id="UP000006844"/>
    </source>
</evidence>
<dbReference type="InterPro" id="IPR051125">
    <property type="entry name" value="ABC-4/HrtB_transporter"/>
</dbReference>
<feature type="domain" description="MacB-like periplasmic core" evidence="8">
    <location>
        <begin position="18"/>
        <end position="202"/>
    </location>
</feature>
<dbReference type="Pfam" id="PF02687">
    <property type="entry name" value="FtsX"/>
    <property type="match status" value="1"/>
</dbReference>
<dbReference type="GO" id="GO:0005886">
    <property type="term" value="C:plasma membrane"/>
    <property type="evidence" value="ECO:0007669"/>
    <property type="project" value="UniProtKB-SubCell"/>
</dbReference>
<dbReference type="AlphaFoldDB" id="E8V725"/>
<feature type="transmembrane region" description="Helical" evidence="6">
    <location>
        <begin position="291"/>
        <end position="312"/>
    </location>
</feature>
<feature type="domain" description="ABC3 transporter permease C-terminal" evidence="7">
    <location>
        <begin position="291"/>
        <end position="407"/>
    </location>
</feature>
<keyword evidence="5 6" id="KW-0472">Membrane</keyword>
<feature type="transmembrane region" description="Helical" evidence="6">
    <location>
        <begin position="383"/>
        <end position="403"/>
    </location>
</feature>
<dbReference type="EMBL" id="CP002467">
    <property type="protein sequence ID" value="ADV81665.1"/>
    <property type="molecule type" value="Genomic_DNA"/>
</dbReference>
<name>E8V725_TERSS</name>
<protein>
    <recommendedName>
        <fullName evidence="11">ABC3 transporter permease protein domain-containing protein</fullName>
    </recommendedName>
</protein>
<proteinExistence type="predicted"/>
<dbReference type="OrthoDB" id="9784014at2"/>
<dbReference type="eggNOG" id="COG0577">
    <property type="taxonomic scope" value="Bacteria"/>
</dbReference>
<dbReference type="InterPro" id="IPR025857">
    <property type="entry name" value="MacB_PCD"/>
</dbReference>
<dbReference type="KEGG" id="tsa:AciPR4_0832"/>
<dbReference type="STRING" id="401053.AciPR4_0832"/>
<keyword evidence="2" id="KW-1003">Cell membrane</keyword>
<evidence type="ECO:0008006" key="11">
    <source>
        <dbReference type="Google" id="ProtNLM"/>
    </source>
</evidence>
<feature type="transmembrane region" description="Helical" evidence="6">
    <location>
        <begin position="333"/>
        <end position="363"/>
    </location>
</feature>